<sequence>MVKEKQGCKFVEPQVLLQHTLEMGNKTAQVYNTTTQSKISLGRFKSFNVIQQLQFKDLQVILKPLMRIGTVWPPFTLQLTDAQKESLFSTPGSLELLLCFS</sequence>
<evidence type="ECO:0000313" key="1">
    <source>
        <dbReference type="EMBL" id="LAB09644.1"/>
    </source>
</evidence>
<reference evidence="1" key="2">
    <citation type="submission" date="2017-11" db="EMBL/GenBank/DDBJ databases">
        <title>Coralsnake Venomics: Analyses of Venom Gland Transcriptomes and Proteomes of Six Brazilian Taxa.</title>
        <authorList>
            <person name="Aird S.D."/>
            <person name="Jorge da Silva N."/>
            <person name="Qiu L."/>
            <person name="Villar-Briones A."/>
            <person name="Aparecida-Saddi V."/>
            <person name="Campos-Telles M.P."/>
            <person name="Grau M."/>
            <person name="Mikheyev A.S."/>
        </authorList>
    </citation>
    <scope>NUCLEOTIDE SEQUENCE</scope>
    <source>
        <tissue evidence="1">Venom_gland</tissue>
    </source>
</reference>
<proteinExistence type="predicted"/>
<dbReference type="EMBL" id="IACL01069097">
    <property type="protein sequence ID" value="LAB09644.1"/>
    <property type="molecule type" value="Transcribed_RNA"/>
</dbReference>
<dbReference type="AlphaFoldDB" id="A0A2D4KLS1"/>
<reference evidence="1" key="1">
    <citation type="submission" date="2017-07" db="EMBL/GenBank/DDBJ databases">
        <authorList>
            <person name="Mikheyev A."/>
            <person name="Grau M."/>
        </authorList>
    </citation>
    <scope>NUCLEOTIDE SEQUENCE</scope>
    <source>
        <tissue evidence="1">Venom_gland</tissue>
    </source>
</reference>
<organism evidence="1">
    <name type="scientific">Micrurus paraensis</name>
    <dbReference type="NCBI Taxonomy" id="1970185"/>
    <lineage>
        <taxon>Eukaryota</taxon>
        <taxon>Metazoa</taxon>
        <taxon>Chordata</taxon>
        <taxon>Craniata</taxon>
        <taxon>Vertebrata</taxon>
        <taxon>Euteleostomi</taxon>
        <taxon>Lepidosauria</taxon>
        <taxon>Squamata</taxon>
        <taxon>Bifurcata</taxon>
        <taxon>Unidentata</taxon>
        <taxon>Episquamata</taxon>
        <taxon>Toxicofera</taxon>
        <taxon>Serpentes</taxon>
        <taxon>Colubroidea</taxon>
        <taxon>Elapidae</taxon>
        <taxon>Elapinae</taxon>
        <taxon>Micrurus</taxon>
    </lineage>
</organism>
<protein>
    <submittedName>
        <fullName evidence="1">Uncharacterized protein</fullName>
    </submittedName>
</protein>
<name>A0A2D4KLS1_9SAUR</name>
<accession>A0A2D4KLS1</accession>